<feature type="transmembrane region" description="Helical" evidence="2">
    <location>
        <begin position="83"/>
        <end position="103"/>
    </location>
</feature>
<dbReference type="Proteomes" id="UP001162131">
    <property type="component" value="Unassembled WGS sequence"/>
</dbReference>
<name>A0AAU9JHS6_9CILI</name>
<reference evidence="3" key="1">
    <citation type="submission" date="2021-09" db="EMBL/GenBank/DDBJ databases">
        <authorList>
            <consortium name="AG Swart"/>
            <person name="Singh M."/>
            <person name="Singh A."/>
            <person name="Seah K."/>
            <person name="Emmerich C."/>
        </authorList>
    </citation>
    <scope>NUCLEOTIDE SEQUENCE</scope>
    <source>
        <strain evidence="3">ATCC30299</strain>
    </source>
</reference>
<evidence type="ECO:0000256" key="1">
    <source>
        <dbReference type="SAM" id="MobiDB-lite"/>
    </source>
</evidence>
<dbReference type="EMBL" id="CAJZBQ010000037">
    <property type="protein sequence ID" value="CAG9325206.1"/>
    <property type="molecule type" value="Genomic_DNA"/>
</dbReference>
<feature type="compositionally biased region" description="Low complexity" evidence="1">
    <location>
        <begin position="23"/>
        <end position="35"/>
    </location>
</feature>
<gene>
    <name evidence="3" type="ORF">BSTOLATCC_MIC37952</name>
</gene>
<evidence type="ECO:0000313" key="3">
    <source>
        <dbReference type="EMBL" id="CAG9325206.1"/>
    </source>
</evidence>
<proteinExistence type="predicted"/>
<accession>A0AAU9JHS6</accession>
<keyword evidence="4" id="KW-1185">Reference proteome</keyword>
<sequence length="107" mass="11841">MESEIVYETGFLDEIHTTDSDSDPLTSSISSQSLPSEDELKDIIIPESDSDSSHNDHAEAELIVQPNIEKSQLNYNRRPINKYLVIGTAIVIIGAIAITRLQLKSSQ</sequence>
<feature type="region of interest" description="Disordered" evidence="1">
    <location>
        <begin position="1"/>
        <end position="40"/>
    </location>
</feature>
<evidence type="ECO:0000256" key="2">
    <source>
        <dbReference type="SAM" id="Phobius"/>
    </source>
</evidence>
<comment type="caution">
    <text evidence="3">The sequence shown here is derived from an EMBL/GenBank/DDBJ whole genome shotgun (WGS) entry which is preliminary data.</text>
</comment>
<organism evidence="3 4">
    <name type="scientific">Blepharisma stoltei</name>
    <dbReference type="NCBI Taxonomy" id="1481888"/>
    <lineage>
        <taxon>Eukaryota</taxon>
        <taxon>Sar</taxon>
        <taxon>Alveolata</taxon>
        <taxon>Ciliophora</taxon>
        <taxon>Postciliodesmatophora</taxon>
        <taxon>Heterotrichea</taxon>
        <taxon>Heterotrichida</taxon>
        <taxon>Blepharismidae</taxon>
        <taxon>Blepharisma</taxon>
    </lineage>
</organism>
<keyword evidence="2" id="KW-0812">Transmembrane</keyword>
<protein>
    <submittedName>
        <fullName evidence="3">Uncharacterized protein</fullName>
    </submittedName>
</protein>
<evidence type="ECO:0000313" key="4">
    <source>
        <dbReference type="Proteomes" id="UP001162131"/>
    </source>
</evidence>
<dbReference type="AlphaFoldDB" id="A0AAU9JHS6"/>
<keyword evidence="2" id="KW-0472">Membrane</keyword>
<keyword evidence="2" id="KW-1133">Transmembrane helix</keyword>